<dbReference type="RefSeq" id="WP_061142587.1">
    <property type="nucleotide sequence ID" value="NZ_LNNH01000025.1"/>
</dbReference>
<proteinExistence type="predicted"/>
<dbReference type="AlphaFoldDB" id="A0A109MXJ3"/>
<organism evidence="1 2">
    <name type="scientific">Peribacillus simplex</name>
    <dbReference type="NCBI Taxonomy" id="1478"/>
    <lineage>
        <taxon>Bacteria</taxon>
        <taxon>Bacillati</taxon>
        <taxon>Bacillota</taxon>
        <taxon>Bacilli</taxon>
        <taxon>Bacillales</taxon>
        <taxon>Bacillaceae</taxon>
        <taxon>Peribacillus</taxon>
    </lineage>
</organism>
<keyword evidence="2" id="KW-1185">Reference proteome</keyword>
<dbReference type="Proteomes" id="UP000064189">
    <property type="component" value="Unassembled WGS sequence"/>
</dbReference>
<reference evidence="1 2" key="1">
    <citation type="submission" date="2015-11" db="EMBL/GenBank/DDBJ databases">
        <title>Genome Sequence of Bacillus simplex strain VanAntwerpen2.</title>
        <authorList>
            <person name="Couger M.B."/>
        </authorList>
    </citation>
    <scope>NUCLEOTIDE SEQUENCE [LARGE SCALE GENOMIC DNA]</scope>
    <source>
        <strain evidence="1 2">VanAntwerpen02</strain>
    </source>
</reference>
<evidence type="ECO:0000313" key="2">
    <source>
        <dbReference type="Proteomes" id="UP000064189"/>
    </source>
</evidence>
<evidence type="ECO:0000313" key="1">
    <source>
        <dbReference type="EMBL" id="KWW17945.1"/>
    </source>
</evidence>
<sequence length="74" mass="8479">MGEKVIKSFEVVAEATHPFIYKFEVGKEFGGQSVDDIIEHDGVFKLFNRKDELITEIQLPVVGVRYEYPVSEVM</sequence>
<name>A0A109MXJ3_9BACI</name>
<protein>
    <submittedName>
        <fullName evidence="1">Uncharacterized protein</fullName>
    </submittedName>
</protein>
<accession>A0A109MXJ3</accession>
<gene>
    <name evidence="1" type="ORF">AS888_20760</name>
</gene>
<dbReference type="EMBL" id="LNNH01000025">
    <property type="protein sequence ID" value="KWW17945.1"/>
    <property type="molecule type" value="Genomic_DNA"/>
</dbReference>
<comment type="caution">
    <text evidence="1">The sequence shown here is derived from an EMBL/GenBank/DDBJ whole genome shotgun (WGS) entry which is preliminary data.</text>
</comment>